<feature type="non-terminal residue" evidence="8">
    <location>
        <position position="1"/>
    </location>
</feature>
<dbReference type="PROSITE" id="PS00012">
    <property type="entry name" value="PHOSPHOPANTETHEINE"/>
    <property type="match status" value="1"/>
</dbReference>
<dbReference type="SMART" id="SM00823">
    <property type="entry name" value="PKS_PP"/>
    <property type="match status" value="1"/>
</dbReference>
<dbReference type="InterPro" id="IPR036291">
    <property type="entry name" value="NAD(P)-bd_dom_sf"/>
</dbReference>
<evidence type="ECO:0000313" key="9">
    <source>
        <dbReference type="Proteomes" id="UP001595975"/>
    </source>
</evidence>
<dbReference type="SUPFAM" id="SSF47336">
    <property type="entry name" value="ACP-like"/>
    <property type="match status" value="1"/>
</dbReference>
<evidence type="ECO:0000256" key="1">
    <source>
        <dbReference type="ARBA" id="ARBA00022450"/>
    </source>
</evidence>
<dbReference type="InterPro" id="IPR049551">
    <property type="entry name" value="PKS_DH_C"/>
</dbReference>
<dbReference type="PROSITE" id="PS52019">
    <property type="entry name" value="PKS_MFAS_DH"/>
    <property type="match status" value="1"/>
</dbReference>
<evidence type="ECO:0000259" key="7">
    <source>
        <dbReference type="PROSITE" id="PS52019"/>
    </source>
</evidence>
<reference evidence="9" key="1">
    <citation type="journal article" date="2019" name="Int. J. Syst. Evol. Microbiol.">
        <title>The Global Catalogue of Microorganisms (GCM) 10K type strain sequencing project: providing services to taxonomists for standard genome sequencing and annotation.</title>
        <authorList>
            <consortium name="The Broad Institute Genomics Platform"/>
            <consortium name="The Broad Institute Genome Sequencing Center for Infectious Disease"/>
            <person name="Wu L."/>
            <person name="Ma J."/>
        </authorList>
    </citation>
    <scope>NUCLEOTIDE SEQUENCE [LARGE SCALE GENOMIC DNA]</scope>
    <source>
        <strain evidence="9">CGMCC 4.1437</strain>
    </source>
</reference>
<dbReference type="Pfam" id="PF22953">
    <property type="entry name" value="SpnB_Rossmann"/>
    <property type="match status" value="1"/>
</dbReference>
<dbReference type="SMART" id="SM00822">
    <property type="entry name" value="PKS_KR"/>
    <property type="match status" value="1"/>
</dbReference>
<dbReference type="InterPro" id="IPR050091">
    <property type="entry name" value="PKS_NRPS_Biosynth_Enz"/>
</dbReference>
<dbReference type="InterPro" id="IPR009081">
    <property type="entry name" value="PP-bd_ACP"/>
</dbReference>
<dbReference type="InterPro" id="IPR042104">
    <property type="entry name" value="PKS_dehydratase_sf"/>
</dbReference>
<dbReference type="InterPro" id="IPR020807">
    <property type="entry name" value="PKS_DH"/>
</dbReference>
<dbReference type="Pfam" id="PF08659">
    <property type="entry name" value="KR"/>
    <property type="match status" value="1"/>
</dbReference>
<keyword evidence="2" id="KW-0597">Phosphoprotein</keyword>
<dbReference type="EMBL" id="JBHSOF010000074">
    <property type="protein sequence ID" value="MFC5667975.1"/>
    <property type="molecule type" value="Genomic_DNA"/>
</dbReference>
<dbReference type="CDD" id="cd08956">
    <property type="entry name" value="KR_3_FAS_SDR_x"/>
    <property type="match status" value="1"/>
</dbReference>
<evidence type="ECO:0000256" key="2">
    <source>
        <dbReference type="ARBA" id="ARBA00022553"/>
    </source>
</evidence>
<dbReference type="InterPro" id="IPR055123">
    <property type="entry name" value="SpnB-like_Rossmann"/>
</dbReference>
<name>A0ABW0XIN7_9ACTN</name>
<dbReference type="PANTHER" id="PTHR43775:SF51">
    <property type="entry name" value="INACTIVE PHENOLPHTHIOCEROL SYNTHESIS POLYKETIDE SYNTHASE TYPE I PKS1-RELATED"/>
    <property type="match status" value="1"/>
</dbReference>
<feature type="active site" description="Proton acceptor; for dehydratase activity" evidence="5">
    <location>
        <position position="43"/>
    </location>
</feature>
<dbReference type="PROSITE" id="PS50075">
    <property type="entry name" value="CARRIER"/>
    <property type="match status" value="1"/>
</dbReference>
<dbReference type="Proteomes" id="UP001595975">
    <property type="component" value="Unassembled WGS sequence"/>
</dbReference>
<gene>
    <name evidence="8" type="ORF">ACFP3U_34050</name>
</gene>
<sequence length="909" mass="93828">ATTLGLAHTTHPLLRATVTIASDNSVLLTGRLSTADQPWLADHAVLGTVIVPGAALVDLVLHAADAAGCDTVEELTLETPLVVPEAGAVRIQVVVGAPDEQGRRPVGVHSAGAGADAADGWVRNATGFLAVGDAAPPVEPVTAWPPAGAERLELAGVYAGLAASGYEYGPVFQGLTAAWQDGELRYAEVALPEETAVDGFGIHPALLDAALHAMGLARESDGVRLPFAWSGVRLHATGATAARVRIAPAGAEAPDAVTITLTDASGGPVATVEALSTRRISEEQLAALRTTGEDPLFSVEWVADTSARGATADRGGWAVLGTTEYPDLDALAAAGPAPDLVLLPVRSGDADATDTPAAVREALTGTLATLRAWLADERFAESRLAVVTNGAVAVHAGESLDALATAPLWGLVGSALAENPDRFALADVDGDPAACVPGLLPGEETRVAVRDGVTYVPRMTRLAPGTRTVAPMETGTVLITGATGTLGRLVAEHLVTAHGARRLLLTSRSGARAEGAAELVERLAALGAEVDLVACDVADRAALTALLAGIPAEHPLTGVFHAAGVLDDGVLSGLTPERIEPVLRAKADSAWLLHELTGDPAHFVLFSSIAGVLGSAGQANYAAANVFLDALAEHRRARGRSAVSIAWGRWEQESTMTAALDEADLARMARGGLRPIGAAEGLALLDSALRQDRATVAATRFDQAALRSGVVPPLLRGLVRVPARRQADAGGAAALLERLAALPEAEREPALGEVVRLQVATVLGGGSADSVPADRKFKELGFDSLAAVELRNRLSATFGRKLPATLVFDHPTPQAITRFLLAGLAPADARKSPALAELDRLEAVLAGLAPDEQRDKEITVRLQTVLAQWTAEQRGGPAAEESVAERIQDASADEVLAFIDNELGRSMQS</sequence>
<dbReference type="InterPro" id="IPR049552">
    <property type="entry name" value="PKS_DH_N"/>
</dbReference>
<dbReference type="Gene3D" id="3.10.129.110">
    <property type="entry name" value="Polyketide synthase dehydratase"/>
    <property type="match status" value="1"/>
</dbReference>
<keyword evidence="4" id="KW-0511">Multifunctional enzyme</keyword>
<feature type="region of interest" description="N-terminal hotdog fold" evidence="5">
    <location>
        <begin position="11"/>
        <end position="136"/>
    </location>
</feature>
<dbReference type="InterPro" id="IPR036736">
    <property type="entry name" value="ACP-like_sf"/>
</dbReference>
<dbReference type="Pfam" id="PF00550">
    <property type="entry name" value="PP-binding"/>
    <property type="match status" value="1"/>
</dbReference>
<dbReference type="SMART" id="SM01294">
    <property type="entry name" value="PKS_PP_betabranch"/>
    <property type="match status" value="1"/>
</dbReference>
<dbReference type="InterPro" id="IPR013968">
    <property type="entry name" value="PKS_KR"/>
</dbReference>
<dbReference type="SMART" id="SM00826">
    <property type="entry name" value="PKS_DH"/>
    <property type="match status" value="1"/>
</dbReference>
<dbReference type="InterPro" id="IPR057326">
    <property type="entry name" value="KR_dom"/>
</dbReference>
<dbReference type="Gene3D" id="1.10.1200.10">
    <property type="entry name" value="ACP-like"/>
    <property type="match status" value="1"/>
</dbReference>
<dbReference type="InterPro" id="IPR049900">
    <property type="entry name" value="PKS_mFAS_DH"/>
</dbReference>
<evidence type="ECO:0000259" key="6">
    <source>
        <dbReference type="PROSITE" id="PS50075"/>
    </source>
</evidence>
<comment type="caution">
    <text evidence="8">The sequence shown here is derived from an EMBL/GenBank/DDBJ whole genome shotgun (WGS) entry which is preliminary data.</text>
</comment>
<dbReference type="Pfam" id="PF14765">
    <property type="entry name" value="PS-DH"/>
    <property type="match status" value="1"/>
</dbReference>
<keyword evidence="9" id="KW-1185">Reference proteome</keyword>
<dbReference type="PANTHER" id="PTHR43775">
    <property type="entry name" value="FATTY ACID SYNTHASE"/>
    <property type="match status" value="1"/>
</dbReference>
<feature type="domain" description="Carrier" evidence="6">
    <location>
        <begin position="749"/>
        <end position="824"/>
    </location>
</feature>
<dbReference type="InterPro" id="IPR020806">
    <property type="entry name" value="PKS_PP-bd"/>
</dbReference>
<feature type="region of interest" description="C-terminal hotdog fold" evidence="5">
    <location>
        <begin position="149"/>
        <end position="286"/>
    </location>
</feature>
<evidence type="ECO:0000256" key="3">
    <source>
        <dbReference type="ARBA" id="ARBA00022679"/>
    </source>
</evidence>
<dbReference type="InterPro" id="IPR006162">
    <property type="entry name" value="Ppantetheine_attach_site"/>
</dbReference>
<accession>A0ABW0XIN7</accession>
<evidence type="ECO:0000256" key="5">
    <source>
        <dbReference type="PROSITE-ProRule" id="PRU01363"/>
    </source>
</evidence>
<feature type="domain" description="PKS/mFAS DH" evidence="7">
    <location>
        <begin position="11"/>
        <end position="286"/>
    </location>
</feature>
<keyword evidence="1" id="KW-0596">Phosphopantetheine</keyword>
<dbReference type="Pfam" id="PF21089">
    <property type="entry name" value="PKS_DH_N"/>
    <property type="match status" value="1"/>
</dbReference>
<evidence type="ECO:0000313" key="8">
    <source>
        <dbReference type="EMBL" id="MFC5667975.1"/>
    </source>
</evidence>
<evidence type="ECO:0000256" key="4">
    <source>
        <dbReference type="ARBA" id="ARBA00023268"/>
    </source>
</evidence>
<dbReference type="SUPFAM" id="SSF51735">
    <property type="entry name" value="NAD(P)-binding Rossmann-fold domains"/>
    <property type="match status" value="2"/>
</dbReference>
<dbReference type="RefSeq" id="WP_380229636.1">
    <property type="nucleotide sequence ID" value="NZ_JBHSOF010000074.1"/>
</dbReference>
<keyword evidence="3" id="KW-0808">Transferase</keyword>
<dbReference type="Gene3D" id="3.40.50.720">
    <property type="entry name" value="NAD(P)-binding Rossmann-like Domain"/>
    <property type="match status" value="1"/>
</dbReference>
<protein>
    <submittedName>
        <fullName evidence="8">Type I polyketide synthase</fullName>
    </submittedName>
</protein>
<proteinExistence type="predicted"/>
<feature type="active site" description="Proton donor; for dehydratase activity" evidence="5">
    <location>
        <position position="208"/>
    </location>
</feature>
<organism evidence="8 9">
    <name type="scientific">Kitasatospora misakiensis</name>
    <dbReference type="NCBI Taxonomy" id="67330"/>
    <lineage>
        <taxon>Bacteria</taxon>
        <taxon>Bacillati</taxon>
        <taxon>Actinomycetota</taxon>
        <taxon>Actinomycetes</taxon>
        <taxon>Kitasatosporales</taxon>
        <taxon>Streptomycetaceae</taxon>
        <taxon>Kitasatospora</taxon>
    </lineage>
</organism>